<gene>
    <name evidence="2" type="ORF">ACFPFM_18525</name>
</gene>
<dbReference type="EMBL" id="JBHSJB010000017">
    <property type="protein sequence ID" value="MFC5055744.1"/>
    <property type="molecule type" value="Genomic_DNA"/>
</dbReference>
<proteinExistence type="predicted"/>
<dbReference type="Proteomes" id="UP001595833">
    <property type="component" value="Unassembled WGS sequence"/>
</dbReference>
<dbReference type="RefSeq" id="WP_344041814.1">
    <property type="nucleotide sequence ID" value="NZ_BAAAKE010000030.1"/>
</dbReference>
<keyword evidence="3" id="KW-1185">Reference proteome</keyword>
<evidence type="ECO:0008006" key="4">
    <source>
        <dbReference type="Google" id="ProtNLM"/>
    </source>
</evidence>
<dbReference type="SUPFAM" id="SSF56112">
    <property type="entry name" value="Protein kinase-like (PK-like)"/>
    <property type="match status" value="1"/>
</dbReference>
<evidence type="ECO:0000313" key="2">
    <source>
        <dbReference type="EMBL" id="MFC5055744.1"/>
    </source>
</evidence>
<protein>
    <recommendedName>
        <fullName evidence="4">Phosphotransferase family enzyme</fullName>
    </recommendedName>
</protein>
<sequence length="321" mass="36097">MTSGPYEATAQQDFTAATTRPMLERACRLAGVDSGHTRLLRHHSNAVYLVGRPPHEVVVKIGRPGPDPDQDLRDAHGLVELTEWLTSHDVPTTTLLDTPHQPLFIDGHVVTLWHYLPQQQPVTTHAIAAPLRALHQAPLPPITRPPLDPHAAITRSIAVSPILTSRQRRVLLDRLDRLMPAWTALCSSSAARLVHTDPQHRNTLWRPSGERSHQPGESDTGQAVLCDLDDVTLGPVEWDLVTIEIHYRRFGHADADYEGFCRAYGRDIRKWPGYPELRQLRELRMVTTNARKSAPGSPQAAEVHRRIDGLEDAPDRRWRIL</sequence>
<name>A0ABV9XZJ5_9PSEU</name>
<evidence type="ECO:0000313" key="3">
    <source>
        <dbReference type="Proteomes" id="UP001595833"/>
    </source>
</evidence>
<reference evidence="3" key="1">
    <citation type="journal article" date="2019" name="Int. J. Syst. Evol. Microbiol.">
        <title>The Global Catalogue of Microorganisms (GCM) 10K type strain sequencing project: providing services to taxonomists for standard genome sequencing and annotation.</title>
        <authorList>
            <consortium name="The Broad Institute Genomics Platform"/>
            <consortium name="The Broad Institute Genome Sequencing Center for Infectious Disease"/>
            <person name="Wu L."/>
            <person name="Ma J."/>
        </authorList>
    </citation>
    <scope>NUCLEOTIDE SEQUENCE [LARGE SCALE GENOMIC DNA]</scope>
    <source>
        <strain evidence="3">KCTC 12848</strain>
    </source>
</reference>
<evidence type="ECO:0000256" key="1">
    <source>
        <dbReference type="SAM" id="MobiDB-lite"/>
    </source>
</evidence>
<accession>A0ABV9XZJ5</accession>
<dbReference type="Gene3D" id="3.90.1200.10">
    <property type="match status" value="1"/>
</dbReference>
<dbReference type="InterPro" id="IPR011009">
    <property type="entry name" value="Kinase-like_dom_sf"/>
</dbReference>
<organism evidence="2 3">
    <name type="scientific">Saccharothrix xinjiangensis</name>
    <dbReference type="NCBI Taxonomy" id="204798"/>
    <lineage>
        <taxon>Bacteria</taxon>
        <taxon>Bacillati</taxon>
        <taxon>Actinomycetota</taxon>
        <taxon>Actinomycetes</taxon>
        <taxon>Pseudonocardiales</taxon>
        <taxon>Pseudonocardiaceae</taxon>
        <taxon>Saccharothrix</taxon>
    </lineage>
</organism>
<comment type="caution">
    <text evidence="2">The sequence shown here is derived from an EMBL/GenBank/DDBJ whole genome shotgun (WGS) entry which is preliminary data.</text>
</comment>
<feature type="region of interest" description="Disordered" evidence="1">
    <location>
        <begin position="198"/>
        <end position="221"/>
    </location>
</feature>